<reference evidence="2 3" key="1">
    <citation type="submission" date="2021-04" db="EMBL/GenBank/DDBJ databases">
        <authorList>
            <person name="Rakotoarivonina H."/>
        </authorList>
    </citation>
    <scope>NUCLEOTIDE SEQUENCE [LARGE SCALE GENOMIC DNA]</scope>
    <source>
        <strain evidence="2 3">XE</strain>
    </source>
</reference>
<evidence type="ECO:0000256" key="1">
    <source>
        <dbReference type="SAM" id="Phobius"/>
    </source>
</evidence>
<gene>
    <name evidence="2" type="primary">txxe 146</name>
    <name evidence="2" type="ORF">TXXE_01145</name>
</gene>
<keyword evidence="1" id="KW-1133">Transmembrane helix</keyword>
<protein>
    <recommendedName>
        <fullName evidence="4">HXXEE domain-containing protein</fullName>
    </recommendedName>
</protein>
<feature type="transmembrane region" description="Helical" evidence="1">
    <location>
        <begin position="157"/>
        <end position="175"/>
    </location>
</feature>
<evidence type="ECO:0000313" key="3">
    <source>
        <dbReference type="Proteomes" id="UP000681526"/>
    </source>
</evidence>
<keyword evidence="1" id="KW-0812">Transmembrane</keyword>
<proteinExistence type="predicted"/>
<dbReference type="InterPro" id="IPR025671">
    <property type="entry name" value="HXXEE"/>
</dbReference>
<feature type="transmembrane region" description="Helical" evidence="1">
    <location>
        <begin position="76"/>
        <end position="97"/>
    </location>
</feature>
<evidence type="ECO:0000313" key="2">
    <source>
        <dbReference type="EMBL" id="CAG5077090.1"/>
    </source>
</evidence>
<accession>A0ABM8UZL5</accession>
<dbReference type="Pfam" id="PF13787">
    <property type="entry name" value="HXXEE"/>
    <property type="match status" value="1"/>
</dbReference>
<name>A0ABM8UZL5_THEXY</name>
<keyword evidence="1" id="KW-0472">Membrane</keyword>
<feature type="transmembrane region" description="Helical" evidence="1">
    <location>
        <begin position="127"/>
        <end position="145"/>
    </location>
</feature>
<sequence>MSVTDLLAAIDGRIDLASVLWLLPLTFVFHDFEEILKVENWLCRRGEAVLGMVPVRFRHFLQDTLRMNTKRFAEDVLWIYTVIFGVTAMAVFFGIYLPYLAVLAVYFLHVFTHLGQAVVLRMYTPGVTTAVLIALPYSLYAYYRLLSGGVIGWDDALRGLALAVLCLPLLAWLVLEGRRRTVNRA</sequence>
<dbReference type="RefSeq" id="WP_213483128.1">
    <property type="nucleotide sequence ID" value="NZ_CAJRAY010000005.1"/>
</dbReference>
<organism evidence="2 3">
    <name type="scientific">Thermobacillus xylanilyticus</name>
    <dbReference type="NCBI Taxonomy" id="76633"/>
    <lineage>
        <taxon>Bacteria</taxon>
        <taxon>Bacillati</taxon>
        <taxon>Bacillota</taxon>
        <taxon>Bacilli</taxon>
        <taxon>Bacillales</taxon>
        <taxon>Paenibacillaceae</taxon>
        <taxon>Thermobacillus</taxon>
    </lineage>
</organism>
<dbReference type="Proteomes" id="UP000681526">
    <property type="component" value="Unassembled WGS sequence"/>
</dbReference>
<evidence type="ECO:0008006" key="4">
    <source>
        <dbReference type="Google" id="ProtNLM"/>
    </source>
</evidence>
<comment type="caution">
    <text evidence="2">The sequence shown here is derived from an EMBL/GenBank/DDBJ whole genome shotgun (WGS) entry which is preliminary data.</text>
</comment>
<dbReference type="EMBL" id="CAJRAY010000005">
    <property type="protein sequence ID" value="CAG5077090.1"/>
    <property type="molecule type" value="Genomic_DNA"/>
</dbReference>
<keyword evidence="3" id="KW-1185">Reference proteome</keyword>